<evidence type="ECO:0000313" key="1">
    <source>
        <dbReference type="EMBL" id="NME66620.1"/>
    </source>
</evidence>
<dbReference type="RefSeq" id="WP_169654366.1">
    <property type="nucleotide sequence ID" value="NZ_JABANE010000002.1"/>
</dbReference>
<protein>
    <submittedName>
        <fullName evidence="1">Uncharacterized protein</fullName>
    </submittedName>
</protein>
<evidence type="ECO:0000313" key="2">
    <source>
        <dbReference type="Proteomes" id="UP000576082"/>
    </source>
</evidence>
<dbReference type="AlphaFoldDB" id="A0A7X9NZN0"/>
<reference evidence="1 2" key="1">
    <citation type="submission" date="2020-04" db="EMBL/GenBank/DDBJ databases">
        <title>Flammeovirga sp. SR4, a novel species isolated from seawater.</title>
        <authorList>
            <person name="Wang X."/>
        </authorList>
    </citation>
    <scope>NUCLEOTIDE SEQUENCE [LARGE SCALE GENOMIC DNA]</scope>
    <source>
        <strain evidence="1 2">ATCC 23126</strain>
    </source>
</reference>
<proteinExistence type="predicted"/>
<sequence length="46" mass="5643">MKGTKHLKAQLKYRQIQEAFKEKYNIQRKRIDEVCQEITKEFNENS</sequence>
<name>A0A7X9NZN0_9BACT</name>
<dbReference type="Proteomes" id="UP000576082">
    <property type="component" value="Unassembled WGS sequence"/>
</dbReference>
<comment type="caution">
    <text evidence="1">The sequence shown here is derived from an EMBL/GenBank/DDBJ whole genome shotgun (WGS) entry which is preliminary data.</text>
</comment>
<dbReference type="EMBL" id="JABANE010000002">
    <property type="protein sequence ID" value="NME66620.1"/>
    <property type="molecule type" value="Genomic_DNA"/>
</dbReference>
<accession>A0A7X9NZN0</accession>
<organism evidence="1 2">
    <name type="scientific">Flammeovirga aprica JL-4</name>
    <dbReference type="NCBI Taxonomy" id="694437"/>
    <lineage>
        <taxon>Bacteria</taxon>
        <taxon>Pseudomonadati</taxon>
        <taxon>Bacteroidota</taxon>
        <taxon>Cytophagia</taxon>
        <taxon>Cytophagales</taxon>
        <taxon>Flammeovirgaceae</taxon>
        <taxon>Flammeovirga</taxon>
    </lineage>
</organism>
<gene>
    <name evidence="1" type="ORF">HHU12_01465</name>
</gene>
<keyword evidence="2" id="KW-1185">Reference proteome</keyword>